<accession>A0AAD7KF34</accession>
<name>A0AAD7KF34_9AGAR</name>
<proteinExistence type="predicted"/>
<evidence type="ECO:0000313" key="3">
    <source>
        <dbReference type="Proteomes" id="UP001215598"/>
    </source>
</evidence>
<evidence type="ECO:0000256" key="1">
    <source>
        <dbReference type="SAM" id="MobiDB-lite"/>
    </source>
</evidence>
<feature type="compositionally biased region" description="Basic and acidic residues" evidence="1">
    <location>
        <begin position="92"/>
        <end position="110"/>
    </location>
</feature>
<feature type="non-terminal residue" evidence="2">
    <location>
        <position position="1"/>
    </location>
</feature>
<feature type="region of interest" description="Disordered" evidence="1">
    <location>
        <begin position="57"/>
        <end position="161"/>
    </location>
</feature>
<gene>
    <name evidence="2" type="ORF">B0H16DRAFT_1491878</name>
</gene>
<comment type="caution">
    <text evidence="2">The sequence shown here is derived from an EMBL/GenBank/DDBJ whole genome shotgun (WGS) entry which is preliminary data.</text>
</comment>
<dbReference type="EMBL" id="JARKIB010000002">
    <property type="protein sequence ID" value="KAJ7784270.1"/>
    <property type="molecule type" value="Genomic_DNA"/>
</dbReference>
<dbReference type="AlphaFoldDB" id="A0AAD7KF34"/>
<organism evidence="2 3">
    <name type="scientific">Mycena metata</name>
    <dbReference type="NCBI Taxonomy" id="1033252"/>
    <lineage>
        <taxon>Eukaryota</taxon>
        <taxon>Fungi</taxon>
        <taxon>Dikarya</taxon>
        <taxon>Basidiomycota</taxon>
        <taxon>Agaricomycotina</taxon>
        <taxon>Agaricomycetes</taxon>
        <taxon>Agaricomycetidae</taxon>
        <taxon>Agaricales</taxon>
        <taxon>Marasmiineae</taxon>
        <taxon>Mycenaceae</taxon>
        <taxon>Mycena</taxon>
    </lineage>
</organism>
<reference evidence="2" key="1">
    <citation type="submission" date="2023-03" db="EMBL/GenBank/DDBJ databases">
        <title>Massive genome expansion in bonnet fungi (Mycena s.s.) driven by repeated elements and novel gene families across ecological guilds.</title>
        <authorList>
            <consortium name="Lawrence Berkeley National Laboratory"/>
            <person name="Harder C.B."/>
            <person name="Miyauchi S."/>
            <person name="Viragh M."/>
            <person name="Kuo A."/>
            <person name="Thoen E."/>
            <person name="Andreopoulos B."/>
            <person name="Lu D."/>
            <person name="Skrede I."/>
            <person name="Drula E."/>
            <person name="Henrissat B."/>
            <person name="Morin E."/>
            <person name="Kohler A."/>
            <person name="Barry K."/>
            <person name="LaButti K."/>
            <person name="Morin E."/>
            <person name="Salamov A."/>
            <person name="Lipzen A."/>
            <person name="Mereny Z."/>
            <person name="Hegedus B."/>
            <person name="Baldrian P."/>
            <person name="Stursova M."/>
            <person name="Weitz H."/>
            <person name="Taylor A."/>
            <person name="Grigoriev I.V."/>
            <person name="Nagy L.G."/>
            <person name="Martin F."/>
            <person name="Kauserud H."/>
        </authorList>
    </citation>
    <scope>NUCLEOTIDE SEQUENCE</scope>
    <source>
        <strain evidence="2">CBHHK182m</strain>
    </source>
</reference>
<feature type="non-terminal residue" evidence="2">
    <location>
        <position position="161"/>
    </location>
</feature>
<dbReference type="Proteomes" id="UP001215598">
    <property type="component" value="Unassembled WGS sequence"/>
</dbReference>
<protein>
    <submittedName>
        <fullName evidence="2">Uncharacterized protein</fullName>
    </submittedName>
</protein>
<sequence>CLCCHQPQAPPWTSCAASCHYAVRRTSAAPSTSSISKAGALTPPTAAVAHSSFVRPTKERITQSSCEQRAAGRGAERTTPQTPVVKASAPSPRDDPKVTAGHDRATDCKARAAISRPTEMSVEKRNRRGNLGVLSPDIGAVPRNSTAPWDRRPSRMISTPG</sequence>
<evidence type="ECO:0000313" key="2">
    <source>
        <dbReference type="EMBL" id="KAJ7784270.1"/>
    </source>
</evidence>
<keyword evidence="3" id="KW-1185">Reference proteome</keyword>